<reference evidence="2" key="1">
    <citation type="journal article" date="2023" name="Front. Plant Sci.">
        <title>Chromosomal-level genome assembly of Melastoma candidum provides insights into trichome evolution.</title>
        <authorList>
            <person name="Zhong Y."/>
            <person name="Wu W."/>
            <person name="Sun C."/>
            <person name="Zou P."/>
            <person name="Liu Y."/>
            <person name="Dai S."/>
            <person name="Zhou R."/>
        </authorList>
    </citation>
    <scope>NUCLEOTIDE SEQUENCE [LARGE SCALE GENOMIC DNA]</scope>
</reference>
<dbReference type="EMBL" id="CM042881">
    <property type="protein sequence ID" value="KAI4385616.1"/>
    <property type="molecule type" value="Genomic_DNA"/>
</dbReference>
<proteinExistence type="predicted"/>
<protein>
    <submittedName>
        <fullName evidence="1">Uncharacterized protein</fullName>
    </submittedName>
</protein>
<evidence type="ECO:0000313" key="1">
    <source>
        <dbReference type="EMBL" id="KAI4385616.1"/>
    </source>
</evidence>
<organism evidence="1 2">
    <name type="scientific">Melastoma candidum</name>
    <dbReference type="NCBI Taxonomy" id="119954"/>
    <lineage>
        <taxon>Eukaryota</taxon>
        <taxon>Viridiplantae</taxon>
        <taxon>Streptophyta</taxon>
        <taxon>Embryophyta</taxon>
        <taxon>Tracheophyta</taxon>
        <taxon>Spermatophyta</taxon>
        <taxon>Magnoliopsida</taxon>
        <taxon>eudicotyledons</taxon>
        <taxon>Gunneridae</taxon>
        <taxon>Pentapetalae</taxon>
        <taxon>rosids</taxon>
        <taxon>malvids</taxon>
        <taxon>Myrtales</taxon>
        <taxon>Melastomataceae</taxon>
        <taxon>Melastomatoideae</taxon>
        <taxon>Melastomateae</taxon>
        <taxon>Melastoma</taxon>
    </lineage>
</organism>
<keyword evidence="2" id="KW-1185">Reference proteome</keyword>
<gene>
    <name evidence="1" type="ORF">MLD38_003619</name>
</gene>
<comment type="caution">
    <text evidence="1">The sequence shown here is derived from an EMBL/GenBank/DDBJ whole genome shotgun (WGS) entry which is preliminary data.</text>
</comment>
<sequence>METGSKRLPTHSFNHPVGICWYLLGLSTSDCVNDAGDDSGLSCLCFGLKGAPSLLLFVRAGPSDNFSPLILCSNMELSSLVDRFSVLAGLSPGKGERMRLWSLGGEQTKDRMLIHLLQRPTPAVAAAVEHRSSNTSTRSYRPSWRLRLSTRLWDSQVPPEHSKMVLRELNSLVIHQSIG</sequence>
<evidence type="ECO:0000313" key="2">
    <source>
        <dbReference type="Proteomes" id="UP001057402"/>
    </source>
</evidence>
<dbReference type="Proteomes" id="UP001057402">
    <property type="component" value="Chromosome 2"/>
</dbReference>
<accession>A0ACB9S551</accession>
<name>A0ACB9S551_9MYRT</name>